<reference evidence="1" key="1">
    <citation type="submission" date="2022-08" db="EMBL/GenBank/DDBJ databases">
        <title>Genome sequencing of akame (Lates japonicus).</title>
        <authorList>
            <person name="Hashiguchi Y."/>
            <person name="Takahashi H."/>
        </authorList>
    </citation>
    <scope>NUCLEOTIDE SEQUENCE</scope>
    <source>
        <strain evidence="1">Kochi</strain>
    </source>
</reference>
<dbReference type="AlphaFoldDB" id="A0AAD3NLV4"/>
<protein>
    <submittedName>
        <fullName evidence="1">Methylglutaconyl-CoA hydratase, mitochondrial</fullName>
    </submittedName>
</protein>
<evidence type="ECO:0000313" key="2">
    <source>
        <dbReference type="Proteomes" id="UP001279410"/>
    </source>
</evidence>
<name>A0AAD3NLV4_LATJO</name>
<accession>A0AAD3NLV4</accession>
<dbReference type="Proteomes" id="UP001279410">
    <property type="component" value="Unassembled WGS sequence"/>
</dbReference>
<evidence type="ECO:0000313" key="1">
    <source>
        <dbReference type="EMBL" id="GLD74090.1"/>
    </source>
</evidence>
<gene>
    <name evidence="1" type="ORF">AKAME5_002541700</name>
</gene>
<sequence>MAVRVGCRHLLQAFRVQAADRDSACRLAASLACSRQYILSRKVSPSRLNGPGTATRHYSSDSKDDLRVRYLDGEDDGEFRSLSAPIQRRGVRGKAAVVKKRRNFSIPTNGS</sequence>
<keyword evidence="2" id="KW-1185">Reference proteome</keyword>
<proteinExistence type="predicted"/>
<comment type="caution">
    <text evidence="1">The sequence shown here is derived from an EMBL/GenBank/DDBJ whole genome shotgun (WGS) entry which is preliminary data.</text>
</comment>
<organism evidence="1 2">
    <name type="scientific">Lates japonicus</name>
    <name type="common">Japanese lates</name>
    <dbReference type="NCBI Taxonomy" id="270547"/>
    <lineage>
        <taxon>Eukaryota</taxon>
        <taxon>Metazoa</taxon>
        <taxon>Chordata</taxon>
        <taxon>Craniata</taxon>
        <taxon>Vertebrata</taxon>
        <taxon>Euteleostomi</taxon>
        <taxon>Actinopterygii</taxon>
        <taxon>Neopterygii</taxon>
        <taxon>Teleostei</taxon>
        <taxon>Neoteleostei</taxon>
        <taxon>Acanthomorphata</taxon>
        <taxon>Carangaria</taxon>
        <taxon>Carangaria incertae sedis</taxon>
        <taxon>Centropomidae</taxon>
        <taxon>Lates</taxon>
    </lineage>
</organism>
<dbReference type="EMBL" id="BRZM01001988">
    <property type="protein sequence ID" value="GLD74090.1"/>
    <property type="molecule type" value="Genomic_DNA"/>
</dbReference>